<dbReference type="PRINTS" id="PR01182">
    <property type="entry name" value="ORNDCRBXLASE"/>
</dbReference>
<gene>
    <name evidence="11" type="ORF">O0I10_011845</name>
</gene>
<dbReference type="PRINTS" id="PR01179">
    <property type="entry name" value="ODADCRBXLASE"/>
</dbReference>
<dbReference type="SUPFAM" id="SSF50621">
    <property type="entry name" value="Alanine racemase C-terminal domain-like"/>
    <property type="match status" value="1"/>
</dbReference>
<dbReference type="EMBL" id="JARTCD010000102">
    <property type="protein sequence ID" value="KAJ8652521.1"/>
    <property type="molecule type" value="Genomic_DNA"/>
</dbReference>
<dbReference type="SUPFAM" id="SSF51419">
    <property type="entry name" value="PLP-binding barrel"/>
    <property type="match status" value="1"/>
</dbReference>
<dbReference type="GO" id="GO:0033387">
    <property type="term" value="P:putrescine biosynthetic process from arginine, via ornithine"/>
    <property type="evidence" value="ECO:0007669"/>
    <property type="project" value="TreeGrafter"/>
</dbReference>
<evidence type="ECO:0000259" key="10">
    <source>
        <dbReference type="Pfam" id="PF02784"/>
    </source>
</evidence>
<keyword evidence="3 9" id="KW-0663">Pyridoxal phosphate</keyword>
<dbReference type="CDD" id="cd00622">
    <property type="entry name" value="PLPDE_III_ODC"/>
    <property type="match status" value="1"/>
</dbReference>
<organism evidence="11 12">
    <name type="scientific">Lichtheimia ornata</name>
    <dbReference type="NCBI Taxonomy" id="688661"/>
    <lineage>
        <taxon>Eukaryota</taxon>
        <taxon>Fungi</taxon>
        <taxon>Fungi incertae sedis</taxon>
        <taxon>Mucoromycota</taxon>
        <taxon>Mucoromycotina</taxon>
        <taxon>Mucoromycetes</taxon>
        <taxon>Mucorales</taxon>
        <taxon>Lichtheimiaceae</taxon>
        <taxon>Lichtheimia</taxon>
    </lineage>
</organism>
<comment type="subunit">
    <text evidence="7">Homodimer. Only the dimer is catalytically active, as the active sites are constructed of residues from both monomers.</text>
</comment>
<dbReference type="EC" id="4.1.1.17" evidence="6"/>
<dbReference type="GO" id="GO:0005737">
    <property type="term" value="C:cytoplasm"/>
    <property type="evidence" value="ECO:0007669"/>
    <property type="project" value="TreeGrafter"/>
</dbReference>
<feature type="modified residue" description="N6-(pyridoxal phosphate)lysine" evidence="9">
    <location>
        <position position="116"/>
    </location>
</feature>
<comment type="caution">
    <text evidence="11">The sequence shown here is derived from an EMBL/GenBank/DDBJ whole genome shotgun (WGS) entry which is preliminary data.</text>
</comment>
<evidence type="ECO:0000256" key="9">
    <source>
        <dbReference type="PIRSR" id="PIRSR600183-50"/>
    </source>
</evidence>
<accession>A0AAD7XTQ7</accession>
<dbReference type="InterPro" id="IPR022653">
    <property type="entry name" value="De-COase2_pyr-phos_BS"/>
</dbReference>
<proteinExistence type="inferred from homology"/>
<sequence length="456" mass="50029">MHTELETMVYSKASSAASTTTATTAAATATTTNAAASIAISSLPKSTSTTMSEQEVTIHNLSIEQVIKDKLALMVQEKMDPDQGSAFFVGDLGEVYRQHLRWKAHLPRIEPFFAVKSNPDPMVVRLLASLGLGFDCASKSEIQQVLNGGVDPSRIIYANPCKQASFIRYASQQSVAKMTFDNAEELYKIKKLYPKAELVLRILTDDSKSLCQLGLKFGAPMQTVEPLLKTAKELGLNVIGVSFHVGSGCLDEHAFEDAVVRAREAFDIGHALGFEFSLLDVGGGFPGADVQDGITFEKVAAVLGPAVDALFPPNVRVIAEPGRYFVASAFTICTGVIGRRTVEADNANKYMYYVNDGMYGSFNCILFDHQQVYPKILSRDGQFYYGDTTDDNNQFECSVWGPTCDSIDCLAKETRLPLLDVGDWLYWENMGAYTICAASQFNGFRKSEVLYVNTFH</sequence>
<evidence type="ECO:0000256" key="2">
    <source>
        <dbReference type="ARBA" id="ARBA00008872"/>
    </source>
</evidence>
<dbReference type="Gene3D" id="3.20.20.10">
    <property type="entry name" value="Alanine racemase"/>
    <property type="match status" value="1"/>
</dbReference>
<evidence type="ECO:0000313" key="12">
    <source>
        <dbReference type="Proteomes" id="UP001234581"/>
    </source>
</evidence>
<dbReference type="Proteomes" id="UP001234581">
    <property type="component" value="Unassembled WGS sequence"/>
</dbReference>
<dbReference type="InterPro" id="IPR022644">
    <property type="entry name" value="De-COase2_N"/>
</dbReference>
<dbReference type="GeneID" id="83219243"/>
<dbReference type="FunFam" id="3.20.20.10:FF:000005">
    <property type="entry name" value="Ornithine decarboxylase"/>
    <property type="match status" value="1"/>
</dbReference>
<evidence type="ECO:0000256" key="3">
    <source>
        <dbReference type="ARBA" id="ARBA00022898"/>
    </source>
</evidence>
<name>A0AAD7XTQ7_9FUNG</name>
<dbReference type="Pfam" id="PF02784">
    <property type="entry name" value="Orn_Arg_deC_N"/>
    <property type="match status" value="1"/>
</dbReference>
<dbReference type="GO" id="GO:0004586">
    <property type="term" value="F:ornithine decarboxylase activity"/>
    <property type="evidence" value="ECO:0007669"/>
    <property type="project" value="UniProtKB-EC"/>
</dbReference>
<feature type="domain" description="Orn/DAP/Arg decarboxylase 2 N-terminal" evidence="10">
    <location>
        <begin position="92"/>
        <end position="327"/>
    </location>
</feature>
<evidence type="ECO:0000256" key="1">
    <source>
        <dbReference type="ARBA" id="ARBA00001933"/>
    </source>
</evidence>
<dbReference type="InterPro" id="IPR002433">
    <property type="entry name" value="Orn_de-COase"/>
</dbReference>
<dbReference type="PANTHER" id="PTHR11482">
    <property type="entry name" value="ARGININE/DIAMINOPIMELATE/ORNITHINE DECARBOXYLASE"/>
    <property type="match status" value="1"/>
</dbReference>
<dbReference type="AlphaFoldDB" id="A0AAD7XTQ7"/>
<comment type="pathway">
    <text evidence="5">Amine and polyamine biosynthesis; putrescine biosynthesis via L-ornithine pathway; putrescine from L-ornithine: step 1/1.</text>
</comment>
<evidence type="ECO:0000256" key="5">
    <source>
        <dbReference type="ARBA" id="ARBA00034115"/>
    </source>
</evidence>
<dbReference type="RefSeq" id="XP_058337435.1">
    <property type="nucleotide sequence ID" value="XM_058491807.1"/>
</dbReference>
<keyword evidence="4" id="KW-0456">Lyase</keyword>
<keyword evidence="12" id="KW-1185">Reference proteome</keyword>
<dbReference type="PROSITE" id="PS00878">
    <property type="entry name" value="ODR_DC_2_1"/>
    <property type="match status" value="1"/>
</dbReference>
<feature type="active site" description="Proton donor" evidence="9">
    <location>
        <position position="404"/>
    </location>
</feature>
<comment type="similarity">
    <text evidence="2">Belongs to the Orn/Lys/Arg decarboxylase class-II family.</text>
</comment>
<dbReference type="InterPro" id="IPR029066">
    <property type="entry name" value="PLP-binding_barrel"/>
</dbReference>
<evidence type="ECO:0000256" key="4">
    <source>
        <dbReference type="ARBA" id="ARBA00023239"/>
    </source>
</evidence>
<dbReference type="InterPro" id="IPR000183">
    <property type="entry name" value="Orn/DAP/Arg_de-COase"/>
</dbReference>
<dbReference type="Gene3D" id="2.40.37.10">
    <property type="entry name" value="Lyase, Ornithine Decarboxylase, Chain A, domain 1"/>
    <property type="match status" value="1"/>
</dbReference>
<evidence type="ECO:0000256" key="6">
    <source>
        <dbReference type="ARBA" id="ARBA00034138"/>
    </source>
</evidence>
<dbReference type="PANTHER" id="PTHR11482:SF6">
    <property type="entry name" value="ORNITHINE DECARBOXYLASE 1-RELATED"/>
    <property type="match status" value="1"/>
</dbReference>
<evidence type="ECO:0000313" key="11">
    <source>
        <dbReference type="EMBL" id="KAJ8652521.1"/>
    </source>
</evidence>
<evidence type="ECO:0000256" key="8">
    <source>
        <dbReference type="ARBA" id="ARBA00049127"/>
    </source>
</evidence>
<dbReference type="InterPro" id="IPR009006">
    <property type="entry name" value="Ala_racemase/Decarboxylase_C"/>
</dbReference>
<evidence type="ECO:0000256" key="7">
    <source>
        <dbReference type="ARBA" id="ARBA00046672"/>
    </source>
</evidence>
<comment type="catalytic activity">
    <reaction evidence="8">
        <text>L-ornithine + H(+) = putrescine + CO2</text>
        <dbReference type="Rhea" id="RHEA:22964"/>
        <dbReference type="ChEBI" id="CHEBI:15378"/>
        <dbReference type="ChEBI" id="CHEBI:16526"/>
        <dbReference type="ChEBI" id="CHEBI:46911"/>
        <dbReference type="ChEBI" id="CHEBI:326268"/>
        <dbReference type="EC" id="4.1.1.17"/>
    </reaction>
</comment>
<reference evidence="11 12" key="1">
    <citation type="submission" date="2023-03" db="EMBL/GenBank/DDBJ databases">
        <title>Genome sequence of Lichtheimia ornata CBS 291.66.</title>
        <authorList>
            <person name="Mohabir J.T."/>
            <person name="Shea T.P."/>
            <person name="Kurbessoian T."/>
            <person name="Berby B."/>
            <person name="Fontaine J."/>
            <person name="Livny J."/>
            <person name="Gnirke A."/>
            <person name="Stajich J.E."/>
            <person name="Cuomo C.A."/>
        </authorList>
    </citation>
    <scope>NUCLEOTIDE SEQUENCE [LARGE SCALE GENOMIC DNA]</scope>
    <source>
        <strain evidence="11">CBS 291.66</strain>
    </source>
</reference>
<comment type="cofactor">
    <cofactor evidence="1 9">
        <name>pyridoxal 5'-phosphate</name>
        <dbReference type="ChEBI" id="CHEBI:597326"/>
    </cofactor>
</comment>
<protein>
    <recommendedName>
        <fullName evidence="6">ornithine decarboxylase</fullName>
        <ecNumber evidence="6">4.1.1.17</ecNumber>
    </recommendedName>
</protein>